<reference evidence="1 2" key="1">
    <citation type="journal article" date="2016" name="Nat. Commun.">
        <title>Thousands of microbial genomes shed light on interconnected biogeochemical processes in an aquifer system.</title>
        <authorList>
            <person name="Anantharaman K."/>
            <person name="Brown C.T."/>
            <person name="Hug L.A."/>
            <person name="Sharon I."/>
            <person name="Castelle C.J."/>
            <person name="Probst A.J."/>
            <person name="Thomas B.C."/>
            <person name="Singh A."/>
            <person name="Wilkins M.J."/>
            <person name="Karaoz U."/>
            <person name="Brodie E.L."/>
            <person name="Williams K.H."/>
            <person name="Hubbard S.S."/>
            <person name="Banfield J.F."/>
        </authorList>
    </citation>
    <scope>NUCLEOTIDE SEQUENCE [LARGE SCALE GENOMIC DNA]</scope>
</reference>
<dbReference type="STRING" id="1797535.A2744_04420"/>
<accession>A0A1G1Y1K7</accession>
<evidence type="ECO:0008006" key="3">
    <source>
        <dbReference type="Google" id="ProtNLM"/>
    </source>
</evidence>
<dbReference type="AlphaFoldDB" id="A0A1G1Y1K7"/>
<evidence type="ECO:0000313" key="1">
    <source>
        <dbReference type="EMBL" id="OGY46219.1"/>
    </source>
</evidence>
<protein>
    <recommendedName>
        <fullName evidence="3">DNA helicase UvrD</fullName>
    </recommendedName>
</protein>
<dbReference type="InterPro" id="IPR016195">
    <property type="entry name" value="Pol/histidinol_Pase-like"/>
</dbReference>
<dbReference type="PANTHER" id="PTHR40084:SF1">
    <property type="entry name" value="PHOSPHOTRANSFERASE"/>
    <property type="match status" value="1"/>
</dbReference>
<sequence length="427" mass="47847">MRIIADLHLHSKYSRACSKDLDLEHNDQWARIKGINLVGTADFTHPYWFKELKEKLVEEKPGLFKLKDTRLRQGFGGQADGQVLFLFTTEVSCIYKQGDQVRRIHLCLFAPGPEAVAKINESLLKRRVNLSADGRPIMGLSAKEVTKIVLDADPNCLVIPAHAWTPWFSVFGSKSGFDSLAECFGEMTKYIYSIETGLSSDPGMNWSWSALDNLTLISNSDAHSPANLGREANVFEIADADLSYAEIRRIIKEKDKNKFLYTIEFFPEEGKYHFDGHRACQVVLPPDKTKKLKGICPVCKKGLTIGVNHRVYQLADRPLGYQLDSITYKSLVPLSEIIAEFLGQGKHTKKVSEIYQELIKKAGSEFEILLNLSLADLSQIADPRLVLAISNMREGKVTLSPGYDGVYGVVSLLSSEQKAESKQRALF</sequence>
<dbReference type="SUPFAM" id="SSF89550">
    <property type="entry name" value="PHP domain-like"/>
    <property type="match status" value="1"/>
</dbReference>
<organism evidence="1 2">
    <name type="scientific">Candidatus Buchananbacteria bacterium RIFCSPHIGHO2_01_FULL_44_11</name>
    <dbReference type="NCBI Taxonomy" id="1797535"/>
    <lineage>
        <taxon>Bacteria</taxon>
        <taxon>Candidatus Buchananiibacteriota</taxon>
    </lineage>
</organism>
<gene>
    <name evidence="1" type="ORF">A2744_04420</name>
</gene>
<dbReference type="Proteomes" id="UP000178240">
    <property type="component" value="Unassembled WGS sequence"/>
</dbReference>
<comment type="caution">
    <text evidence="1">The sequence shown here is derived from an EMBL/GenBank/DDBJ whole genome shotgun (WGS) entry which is preliminary data.</text>
</comment>
<dbReference type="Gene3D" id="3.20.20.140">
    <property type="entry name" value="Metal-dependent hydrolases"/>
    <property type="match status" value="1"/>
</dbReference>
<evidence type="ECO:0000313" key="2">
    <source>
        <dbReference type="Proteomes" id="UP000178240"/>
    </source>
</evidence>
<proteinExistence type="predicted"/>
<dbReference type="PANTHER" id="PTHR40084">
    <property type="entry name" value="PHOSPHOHYDROLASE, PHP FAMILY"/>
    <property type="match status" value="1"/>
</dbReference>
<name>A0A1G1Y1K7_9BACT</name>
<dbReference type="CDD" id="cd19067">
    <property type="entry name" value="PfuEndoQ-like"/>
    <property type="match status" value="1"/>
</dbReference>
<dbReference type="EMBL" id="MHIE01000006">
    <property type="protein sequence ID" value="OGY46219.1"/>
    <property type="molecule type" value="Genomic_DNA"/>
</dbReference>